<dbReference type="GO" id="GO:0016126">
    <property type="term" value="P:sterol biosynthetic process"/>
    <property type="evidence" value="ECO:0007669"/>
    <property type="project" value="TreeGrafter"/>
</dbReference>
<reference evidence="3" key="1">
    <citation type="journal article" date="2021" name="PeerJ">
        <title>Extensive microbial diversity within the chicken gut microbiome revealed by metagenomics and culture.</title>
        <authorList>
            <person name="Gilroy R."/>
            <person name="Ravi A."/>
            <person name="Getino M."/>
            <person name="Pursley I."/>
            <person name="Horton D.L."/>
            <person name="Alikhan N.F."/>
            <person name="Baker D."/>
            <person name="Gharbi K."/>
            <person name="Hall N."/>
            <person name="Watson M."/>
            <person name="Adriaenssens E.M."/>
            <person name="Foster-Nyarko E."/>
            <person name="Jarju S."/>
            <person name="Secka A."/>
            <person name="Antonio M."/>
            <person name="Oren A."/>
            <person name="Chaudhuri R.R."/>
            <person name="La Ragione R."/>
            <person name="Hildebrand F."/>
            <person name="Pallen M.J."/>
        </authorList>
    </citation>
    <scope>NUCLEOTIDE SEQUENCE</scope>
    <source>
        <strain evidence="3">14975</strain>
    </source>
</reference>
<evidence type="ECO:0000259" key="2">
    <source>
        <dbReference type="Pfam" id="PF08241"/>
    </source>
</evidence>
<comment type="caution">
    <text evidence="3">The sequence shown here is derived from an EMBL/GenBank/DDBJ whole genome shotgun (WGS) entry which is preliminary data.</text>
</comment>
<dbReference type="Gene3D" id="3.40.50.150">
    <property type="entry name" value="Vaccinia Virus protein VP39"/>
    <property type="match status" value="1"/>
</dbReference>
<proteinExistence type="predicted"/>
<gene>
    <name evidence="3" type="ORF">H9862_00185</name>
</gene>
<dbReference type="EMBL" id="DXFQ01000005">
    <property type="protein sequence ID" value="HIX19001.1"/>
    <property type="molecule type" value="Genomic_DNA"/>
</dbReference>
<name>A0A9D1V9H4_9BACT</name>
<dbReference type="InterPro" id="IPR050447">
    <property type="entry name" value="Erg6_SMT_methyltransf"/>
</dbReference>
<sequence>METDPFLLNAAKPVGSDGEAILLRMNNSHAGLAAWGFSHLRPAPDACTLDVGCGGGANLAALLERCPQGSAVGIDYSDVSVELSRRTNAAAVAAGRCRVLQADVCSLPFADAAFDQASAFETLYFWPDPVAGLREIRRVLRPGSPLLICHEADGSRPGDELWPEKIPGMRVYNGEQLTELLRAAGYRDIRIDHGPQRGWICALALA</sequence>
<dbReference type="GO" id="GO:0003838">
    <property type="term" value="F:sterol 24-C-methyltransferase activity"/>
    <property type="evidence" value="ECO:0007669"/>
    <property type="project" value="TreeGrafter"/>
</dbReference>
<dbReference type="InterPro" id="IPR013216">
    <property type="entry name" value="Methyltransf_11"/>
</dbReference>
<dbReference type="InterPro" id="IPR029063">
    <property type="entry name" value="SAM-dependent_MTases_sf"/>
</dbReference>
<keyword evidence="3" id="KW-0489">Methyltransferase</keyword>
<accession>A0A9D1V9H4</accession>
<evidence type="ECO:0000313" key="4">
    <source>
        <dbReference type="Proteomes" id="UP000823964"/>
    </source>
</evidence>
<dbReference type="PANTHER" id="PTHR44068:SF1">
    <property type="entry name" value="HYPOTHETICAL LOC100005854"/>
    <property type="match status" value="1"/>
</dbReference>
<reference evidence="3" key="2">
    <citation type="submission" date="2021-04" db="EMBL/GenBank/DDBJ databases">
        <authorList>
            <person name="Gilroy R."/>
        </authorList>
    </citation>
    <scope>NUCLEOTIDE SEQUENCE</scope>
    <source>
        <strain evidence="3">14975</strain>
    </source>
</reference>
<dbReference type="GO" id="GO:0032259">
    <property type="term" value="P:methylation"/>
    <property type="evidence" value="ECO:0007669"/>
    <property type="project" value="UniProtKB-KW"/>
</dbReference>
<keyword evidence="1" id="KW-0808">Transferase</keyword>
<dbReference type="Pfam" id="PF08241">
    <property type="entry name" value="Methyltransf_11"/>
    <property type="match status" value="1"/>
</dbReference>
<protein>
    <submittedName>
        <fullName evidence="3">Class I SAM-dependent methyltransferase</fullName>
    </submittedName>
</protein>
<organism evidence="3 4">
    <name type="scientific">Candidatus Akkermansia intestinigallinarum</name>
    <dbReference type="NCBI Taxonomy" id="2838431"/>
    <lineage>
        <taxon>Bacteria</taxon>
        <taxon>Pseudomonadati</taxon>
        <taxon>Verrucomicrobiota</taxon>
        <taxon>Verrucomicrobiia</taxon>
        <taxon>Verrucomicrobiales</taxon>
        <taxon>Akkermansiaceae</taxon>
        <taxon>Akkermansia</taxon>
    </lineage>
</organism>
<dbReference type="CDD" id="cd02440">
    <property type="entry name" value="AdoMet_MTases"/>
    <property type="match status" value="1"/>
</dbReference>
<feature type="domain" description="Methyltransferase type 11" evidence="2">
    <location>
        <begin position="49"/>
        <end position="147"/>
    </location>
</feature>
<dbReference type="SUPFAM" id="SSF53335">
    <property type="entry name" value="S-adenosyl-L-methionine-dependent methyltransferases"/>
    <property type="match status" value="1"/>
</dbReference>
<dbReference type="AlphaFoldDB" id="A0A9D1V9H4"/>
<evidence type="ECO:0000313" key="3">
    <source>
        <dbReference type="EMBL" id="HIX19001.1"/>
    </source>
</evidence>
<evidence type="ECO:0000256" key="1">
    <source>
        <dbReference type="ARBA" id="ARBA00022679"/>
    </source>
</evidence>
<dbReference type="PANTHER" id="PTHR44068">
    <property type="entry name" value="ZGC:194242"/>
    <property type="match status" value="1"/>
</dbReference>
<dbReference type="Proteomes" id="UP000823964">
    <property type="component" value="Unassembled WGS sequence"/>
</dbReference>